<feature type="signal peptide" evidence="2">
    <location>
        <begin position="1"/>
        <end position="20"/>
    </location>
</feature>
<dbReference type="Gene3D" id="3.30.1150.10">
    <property type="match status" value="1"/>
</dbReference>
<evidence type="ECO:0008006" key="5">
    <source>
        <dbReference type="Google" id="ProtNLM"/>
    </source>
</evidence>
<accession>A0ABT5K0V8</accession>
<dbReference type="SUPFAM" id="SSF74653">
    <property type="entry name" value="TolA/TonB C-terminal domain"/>
    <property type="match status" value="1"/>
</dbReference>
<comment type="caution">
    <text evidence="3">The sequence shown here is derived from an EMBL/GenBank/DDBJ whole genome shotgun (WGS) entry which is preliminary data.</text>
</comment>
<name>A0ABT5K0V8_9BURK</name>
<evidence type="ECO:0000256" key="1">
    <source>
        <dbReference type="ARBA" id="ARBA00022737"/>
    </source>
</evidence>
<dbReference type="SUPFAM" id="SSF82185">
    <property type="entry name" value="Histone H3 K4-specific methyltransferase SET7/9 N-terminal domain"/>
    <property type="match status" value="1"/>
</dbReference>
<evidence type="ECO:0000256" key="2">
    <source>
        <dbReference type="SAM" id="SignalP"/>
    </source>
</evidence>
<dbReference type="RefSeq" id="WP_273670767.1">
    <property type="nucleotide sequence ID" value="NZ_JAQQXR010000003.1"/>
</dbReference>
<keyword evidence="1" id="KW-0677">Repeat</keyword>
<gene>
    <name evidence="3" type="ORF">OIK44_10890</name>
</gene>
<feature type="chain" id="PRO_5046036505" description="MORN repeat protein" evidence="2">
    <location>
        <begin position="21"/>
        <end position="329"/>
    </location>
</feature>
<evidence type="ECO:0000313" key="4">
    <source>
        <dbReference type="Proteomes" id="UP001221208"/>
    </source>
</evidence>
<dbReference type="EMBL" id="JAQQXR010000003">
    <property type="protein sequence ID" value="MDC8758095.1"/>
    <property type="molecule type" value="Genomic_DNA"/>
</dbReference>
<keyword evidence="2" id="KW-0732">Signal</keyword>
<dbReference type="Gene3D" id="2.20.110.10">
    <property type="entry name" value="Histone H3 K4-specific methyltransferase SET7/9 N-terminal domain"/>
    <property type="match status" value="2"/>
</dbReference>
<evidence type="ECO:0000313" key="3">
    <source>
        <dbReference type="EMBL" id="MDC8758095.1"/>
    </source>
</evidence>
<dbReference type="SMART" id="SM00698">
    <property type="entry name" value="MORN"/>
    <property type="match status" value="4"/>
</dbReference>
<reference evidence="3 4" key="1">
    <citation type="submission" date="2022-10" db="EMBL/GenBank/DDBJ databases">
        <title>Janthinobacterium sp. hw3 Genome sequencing.</title>
        <authorList>
            <person name="Park S."/>
        </authorList>
    </citation>
    <scope>NUCLEOTIDE SEQUENCE [LARGE SCALE GENOMIC DNA]</scope>
    <source>
        <strain evidence="4">hw3</strain>
    </source>
</reference>
<sequence>MKLAACFFSLCLFAAGAALADGPASPPAAKDCRLVISPPEADETVSWDGPCEDGYAHGNGVVQWLAGDKLKAQYKGPMERGRMHGAGAYQYANEKQYWGEFKNGQRDGQGIEVDKYGNRYEGAWKENRYDGVGGRVFSTGGRYDGEWKQGKFHGHGVIVYAGNVSRYEGEFKDGLRLDESPGAPLPKEHFSIRRSGAMLNSNNTLATSTMAPFDKAYADLTPEQQRRYKSYYPLLADGDEPPYPLKGIGTLTRAMHELQRKLKMEGSVTLYATVDSEGKATSVSMMGDLGPEAKKIAAMLMMVEKYKPARCSGQACEMVFQMAFNFSYK</sequence>
<protein>
    <recommendedName>
        <fullName evidence="5">MORN repeat protein</fullName>
    </recommendedName>
</protein>
<organism evidence="3 4">
    <name type="scientific">Janthinobacterium fluminis</name>
    <dbReference type="NCBI Taxonomy" id="2987524"/>
    <lineage>
        <taxon>Bacteria</taxon>
        <taxon>Pseudomonadati</taxon>
        <taxon>Pseudomonadota</taxon>
        <taxon>Betaproteobacteria</taxon>
        <taxon>Burkholderiales</taxon>
        <taxon>Oxalobacteraceae</taxon>
        <taxon>Janthinobacterium</taxon>
    </lineage>
</organism>
<dbReference type="Pfam" id="PF02493">
    <property type="entry name" value="MORN"/>
    <property type="match status" value="5"/>
</dbReference>
<keyword evidence="4" id="KW-1185">Reference proteome</keyword>
<dbReference type="PANTHER" id="PTHR23084">
    <property type="entry name" value="PHOSPHATIDYLINOSITOL-4-PHOSPHATE 5-KINASE RELATED"/>
    <property type="match status" value="1"/>
</dbReference>
<dbReference type="PANTHER" id="PTHR23084:SF263">
    <property type="entry name" value="MORN REPEAT-CONTAINING PROTEIN 1"/>
    <property type="match status" value="1"/>
</dbReference>
<proteinExistence type="predicted"/>
<dbReference type="InterPro" id="IPR003409">
    <property type="entry name" value="MORN"/>
</dbReference>
<dbReference type="Proteomes" id="UP001221208">
    <property type="component" value="Unassembled WGS sequence"/>
</dbReference>